<comment type="caution">
    <text evidence="3">The sequence shown here is derived from an EMBL/GenBank/DDBJ whole genome shotgun (WGS) entry which is preliminary data.</text>
</comment>
<evidence type="ECO:0000313" key="4">
    <source>
        <dbReference type="Proteomes" id="UP000093000"/>
    </source>
</evidence>
<dbReference type="CDD" id="cd00303">
    <property type="entry name" value="retropepsin_like"/>
    <property type="match status" value="1"/>
</dbReference>
<evidence type="ECO:0000256" key="1">
    <source>
        <dbReference type="SAM" id="MobiDB-lite"/>
    </source>
</evidence>
<feature type="domain" description="Retrotransposon gag" evidence="2">
    <location>
        <begin position="166"/>
        <end position="237"/>
    </location>
</feature>
<dbReference type="InterPro" id="IPR005162">
    <property type="entry name" value="Retrotrans_gag_dom"/>
</dbReference>
<dbReference type="AlphaFoldDB" id="A0A1C7MWX4"/>
<dbReference type="InterPro" id="IPR021109">
    <property type="entry name" value="Peptidase_aspartic_dom_sf"/>
</dbReference>
<accession>A0A1C7MWX4</accession>
<proteinExistence type="predicted"/>
<gene>
    <name evidence="3" type="ORF">A0J61_10660</name>
</gene>
<evidence type="ECO:0000313" key="3">
    <source>
        <dbReference type="EMBL" id="OBZ81291.1"/>
    </source>
</evidence>
<dbReference type="Proteomes" id="UP000093000">
    <property type="component" value="Unassembled WGS sequence"/>
</dbReference>
<organism evidence="3 4">
    <name type="scientific">Choanephora cucurbitarum</name>
    <dbReference type="NCBI Taxonomy" id="101091"/>
    <lineage>
        <taxon>Eukaryota</taxon>
        <taxon>Fungi</taxon>
        <taxon>Fungi incertae sedis</taxon>
        <taxon>Mucoromycota</taxon>
        <taxon>Mucoromycotina</taxon>
        <taxon>Mucoromycetes</taxon>
        <taxon>Mucorales</taxon>
        <taxon>Mucorineae</taxon>
        <taxon>Choanephoraceae</taxon>
        <taxon>Choanephoroideae</taxon>
        <taxon>Choanephora</taxon>
    </lineage>
</organism>
<reference evidence="3 4" key="1">
    <citation type="submission" date="2016-03" db="EMBL/GenBank/DDBJ databases">
        <title>Choanephora cucurbitarum.</title>
        <authorList>
            <person name="Min B."/>
            <person name="Park H."/>
            <person name="Park J.-H."/>
            <person name="Shin H.-D."/>
            <person name="Choi I.-G."/>
        </authorList>
    </citation>
    <scope>NUCLEOTIDE SEQUENCE [LARGE SCALE GENOMIC DNA]</scope>
    <source>
        <strain evidence="3 4">KUS-F28377</strain>
    </source>
</reference>
<dbReference type="OrthoDB" id="2289027at2759"/>
<evidence type="ECO:0000259" key="2">
    <source>
        <dbReference type="Pfam" id="PF03732"/>
    </source>
</evidence>
<feature type="region of interest" description="Disordered" evidence="1">
    <location>
        <begin position="341"/>
        <end position="364"/>
    </location>
</feature>
<dbReference type="Gene3D" id="2.40.70.10">
    <property type="entry name" value="Acid Proteases"/>
    <property type="match status" value="1"/>
</dbReference>
<dbReference type="SUPFAM" id="SSF50630">
    <property type="entry name" value="Acid proteases"/>
    <property type="match status" value="1"/>
</dbReference>
<dbReference type="Pfam" id="PF03732">
    <property type="entry name" value="Retrotrans_gag"/>
    <property type="match status" value="1"/>
</dbReference>
<dbReference type="EMBL" id="LUGH01001295">
    <property type="protein sequence ID" value="OBZ81291.1"/>
    <property type="molecule type" value="Genomic_DNA"/>
</dbReference>
<keyword evidence="4" id="KW-1185">Reference proteome</keyword>
<name>A0A1C7MWX4_9FUNG</name>
<dbReference type="STRING" id="101091.A0A1C7MWX4"/>
<sequence>MDDARKYIVGELKTSVADYQAKFRHWMTDFKWPNVEACRVLQAPKAVIQFVAKVKSQWYAMEISPAEMSESAIIQELRRQLRELQIKRSKGTQGVQGVKEPVVSLGGVKKEEGLLESYILERRRQIQTSSFAKGNISDAKDWLAEYKSVYQHLQYTEQERLDELNVRLKGMALTWYNYLLTESKKTWDAFEQAFRDYFAGGANTVEAAMNELKQLKQGNKKMVVFGQELREVARRAEIYANRMLIGYLKSAVNPEMTRAIIYRGPTTYTEAVNICIEVETDLIRNLSEKTSYTPAYATTLRVPYQEEVAQNFQKKDVRDQKKSGVRYFRCKKIGHMKKDCWSKRKSGTGGSKKVTSQPLEPPTREVTNKIYEETDPNIFSQFFQANNNAETDGSLKDGSRFKIYIETESGKQLALVDTGSTICSIAEHTVEELGLEVYACSPEVIRYGNSSTQVTSSKDILNFGFNTDDTSTAHLYLVKEHNEPIILGMDWMVKENIFLQPGSRTL</sequence>
<feature type="non-terminal residue" evidence="3">
    <location>
        <position position="506"/>
    </location>
</feature>
<protein>
    <recommendedName>
        <fullName evidence="2">Retrotransposon gag domain-containing protein</fullName>
    </recommendedName>
</protein>
<dbReference type="InParanoid" id="A0A1C7MWX4"/>